<name>A0A4R3VCR0_9BURK</name>
<proteinExistence type="predicted"/>
<dbReference type="Gene3D" id="3.40.50.10540">
    <property type="entry name" value="Crotonobetainyl-coa:carnitine coa-transferase, domain 1"/>
    <property type="match status" value="1"/>
</dbReference>
<sequence length="399" mass="43580">MTQLLNQVRVLDLTNVLAGPYACYQLAQLGAEVIKVERPLQGDLARQLGADAQRNAEMMGVSFLAQNAGKQSVTIDFKHPQGKALFKKLVATADVVVENFRAGVMDRLGLGYDDLKEIKPDLIYCAISGFGQDGPMSTLPAYDQIIQGQSGLMSVTGDAQSGPLRVGYPVCDTIGGMTAAFAIASALFRRERTGQGESIDVSMLESTLGTMGWVVSNWLVSGIRPERFGNQNMTAVPSGTFKTGDGLINIAANQQAQFERLAKAVGHEEWLADPRFETRDKRKQHREQFNVLLEAALRERSATEWSEIFNARDIPAGEVRTVEQALDNPHMEARGFIKTVRDETRGDEIKVVRSGFRLESGDPAPTSYPPRLGEHTLSILESLGLSTQEIAALQADNVI</sequence>
<dbReference type="EMBL" id="SMBX01000002">
    <property type="protein sequence ID" value="TCV01408.1"/>
    <property type="molecule type" value="Genomic_DNA"/>
</dbReference>
<accession>A0A4R3VCR0</accession>
<dbReference type="Pfam" id="PF02515">
    <property type="entry name" value="CoA_transf_3"/>
    <property type="match status" value="1"/>
</dbReference>
<dbReference type="InterPro" id="IPR050483">
    <property type="entry name" value="CoA-transferase_III_domain"/>
</dbReference>
<dbReference type="PANTHER" id="PTHR48207">
    <property type="entry name" value="SUCCINATE--HYDROXYMETHYLGLUTARATE COA-TRANSFERASE"/>
    <property type="match status" value="1"/>
</dbReference>
<dbReference type="Gene3D" id="3.30.1540.10">
    <property type="entry name" value="formyl-coa transferase, domain 3"/>
    <property type="match status" value="1"/>
</dbReference>
<dbReference type="InterPro" id="IPR003673">
    <property type="entry name" value="CoA-Trfase_fam_III"/>
</dbReference>
<dbReference type="AlphaFoldDB" id="A0A4R3VCR0"/>
<dbReference type="GO" id="GO:0008410">
    <property type="term" value="F:CoA-transferase activity"/>
    <property type="evidence" value="ECO:0007669"/>
    <property type="project" value="TreeGrafter"/>
</dbReference>
<keyword evidence="1 2" id="KW-0808">Transferase</keyword>
<evidence type="ECO:0000313" key="2">
    <source>
        <dbReference type="EMBL" id="TCV01408.1"/>
    </source>
</evidence>
<dbReference type="InterPro" id="IPR023606">
    <property type="entry name" value="CoA-Trfase_III_dom_1_sf"/>
</dbReference>
<evidence type="ECO:0000313" key="3">
    <source>
        <dbReference type="Proteomes" id="UP000294692"/>
    </source>
</evidence>
<gene>
    <name evidence="2" type="ORF">EV686_102120</name>
</gene>
<dbReference type="RefSeq" id="WP_424451109.1">
    <property type="nucleotide sequence ID" value="NZ_JBEBWM010000066.1"/>
</dbReference>
<dbReference type="SUPFAM" id="SSF89796">
    <property type="entry name" value="CoA-transferase family III (CaiB/BaiF)"/>
    <property type="match status" value="1"/>
</dbReference>
<comment type="caution">
    <text evidence="2">The sequence shown here is derived from an EMBL/GenBank/DDBJ whole genome shotgun (WGS) entry which is preliminary data.</text>
</comment>
<dbReference type="Proteomes" id="UP000294692">
    <property type="component" value="Unassembled WGS sequence"/>
</dbReference>
<organism evidence="2 3">
    <name type="scientific">Paracandidimonas soli</name>
    <dbReference type="NCBI Taxonomy" id="1917182"/>
    <lineage>
        <taxon>Bacteria</taxon>
        <taxon>Pseudomonadati</taxon>
        <taxon>Pseudomonadota</taxon>
        <taxon>Betaproteobacteria</taxon>
        <taxon>Burkholderiales</taxon>
        <taxon>Alcaligenaceae</taxon>
        <taxon>Paracandidimonas</taxon>
    </lineage>
</organism>
<dbReference type="PANTHER" id="PTHR48207:SF3">
    <property type="entry name" value="SUCCINATE--HYDROXYMETHYLGLUTARATE COA-TRANSFERASE"/>
    <property type="match status" value="1"/>
</dbReference>
<evidence type="ECO:0000256" key="1">
    <source>
        <dbReference type="ARBA" id="ARBA00022679"/>
    </source>
</evidence>
<keyword evidence="3" id="KW-1185">Reference proteome</keyword>
<dbReference type="InterPro" id="IPR044855">
    <property type="entry name" value="CoA-Trfase_III_dom3_sf"/>
</dbReference>
<protein>
    <submittedName>
        <fullName evidence="2">Formyl-CoA transferase</fullName>
    </submittedName>
</protein>
<reference evidence="2 3" key="1">
    <citation type="submission" date="2019-03" db="EMBL/GenBank/DDBJ databases">
        <title>Genomic Encyclopedia of Type Strains, Phase IV (KMG-IV): sequencing the most valuable type-strain genomes for metagenomic binning, comparative biology and taxonomic classification.</title>
        <authorList>
            <person name="Goeker M."/>
        </authorList>
    </citation>
    <scope>NUCLEOTIDE SEQUENCE [LARGE SCALE GENOMIC DNA]</scope>
    <source>
        <strain evidence="2 3">DSM 100048</strain>
    </source>
</reference>